<evidence type="ECO:0000313" key="5">
    <source>
        <dbReference type="Proteomes" id="UP000053099"/>
    </source>
</evidence>
<feature type="region of interest" description="Disordered" evidence="2">
    <location>
        <begin position="203"/>
        <end position="226"/>
    </location>
</feature>
<keyword evidence="4" id="KW-0808">Transferase</keyword>
<dbReference type="SUPFAM" id="SSF47005">
    <property type="entry name" value="Peripheral subunit-binding domain of 2-oxo acid dehydrogenase complex"/>
    <property type="match status" value="1"/>
</dbReference>
<accession>A0A0N0ZPQ1</accession>
<name>A0A0N0ZPQ1_THESC</name>
<dbReference type="InterPro" id="IPR036625">
    <property type="entry name" value="E3-bd_dom_sf"/>
</dbReference>
<keyword evidence="4" id="KW-0012">Acyltransferase</keyword>
<dbReference type="InterPro" id="IPR004167">
    <property type="entry name" value="PSBD"/>
</dbReference>
<proteinExistence type="inferred from homology"/>
<evidence type="ECO:0000313" key="4">
    <source>
        <dbReference type="EMBL" id="KPD32820.1"/>
    </source>
</evidence>
<gene>
    <name evidence="4" type="ORF">AN926_01055</name>
</gene>
<reference evidence="4 5" key="1">
    <citation type="submission" date="2015-09" db="EMBL/GenBank/DDBJ databases">
        <title>Draft genome sequence of Thermus scotoductus strain K1 isolated from a geothermal spring in Nagorno-Karabakh, Armenia.</title>
        <authorList>
            <person name="Saghatelyan A."/>
            <person name="Poghosyan L."/>
            <person name="Panosyan H."/>
            <person name="Birkeland N.-K."/>
        </authorList>
    </citation>
    <scope>NUCLEOTIDE SEQUENCE [LARGE SCALE GENOMIC DNA]</scope>
    <source>
        <strain evidence="4 5">K1</strain>
    </source>
</reference>
<dbReference type="GO" id="GO:0016746">
    <property type="term" value="F:acyltransferase activity"/>
    <property type="evidence" value="ECO:0007669"/>
    <property type="project" value="UniProtKB-KW"/>
</dbReference>
<evidence type="ECO:0000256" key="2">
    <source>
        <dbReference type="SAM" id="MobiDB-lite"/>
    </source>
</evidence>
<dbReference type="PROSITE" id="PS51826">
    <property type="entry name" value="PSBD"/>
    <property type="match status" value="1"/>
</dbReference>
<sequence length="371" mass="40324">MAEPKITPLARRLAEENGIDWRRLQGTGPDGTIVERDILAFLAKVMAGEVDLPPMPEEAPPLPPEEELKRVQEVLSREGVDLEDVLPETPKAPTLAVEEVAEEELDLEPALLEDLDLDLEEDLLLAEEPTREDQAPSLPGLEEEETLLPEPVEEELEELLLPAEEETLSPEPEELELEEDLLLGETQEAPSPEPLEALEEALPAPEPPAPATPVPPPSPAPGLTTAPAPAPFLLRVQRLRFDPGRLEAALEAFHRVHGVPHNPLPFLLKAAEKALAELELPLRPLLGQVAGEAVRGVRPMGGFLALFHQQEGEEGEGLLCFAGEEEVHSGRPSLFLSQEGVLAASGLEAPLARKLLERVALYLENPVLLLA</sequence>
<evidence type="ECO:0000259" key="3">
    <source>
        <dbReference type="PROSITE" id="PS51826"/>
    </source>
</evidence>
<comment type="caution">
    <text evidence="4">The sequence shown here is derived from an EMBL/GenBank/DDBJ whole genome shotgun (WGS) entry which is preliminary data.</text>
</comment>
<dbReference type="AlphaFoldDB" id="A0A0N0ZPQ1"/>
<dbReference type="PATRIC" id="fig|37636.3.peg.1370"/>
<comment type="similarity">
    <text evidence="1">Belongs to the 2-oxoacid dehydrogenase family.</text>
</comment>
<dbReference type="Pfam" id="PF02817">
    <property type="entry name" value="E3_binding"/>
    <property type="match status" value="1"/>
</dbReference>
<dbReference type="EMBL" id="LJJR01000004">
    <property type="protein sequence ID" value="KPD32820.1"/>
    <property type="molecule type" value="Genomic_DNA"/>
</dbReference>
<feature type="compositionally biased region" description="Acidic residues" evidence="2">
    <location>
        <begin position="141"/>
        <end position="155"/>
    </location>
</feature>
<feature type="region of interest" description="Disordered" evidence="2">
    <location>
        <begin position="123"/>
        <end position="155"/>
    </location>
</feature>
<organism evidence="4 5">
    <name type="scientific">Thermus scotoductus</name>
    <dbReference type="NCBI Taxonomy" id="37636"/>
    <lineage>
        <taxon>Bacteria</taxon>
        <taxon>Thermotogati</taxon>
        <taxon>Deinococcota</taxon>
        <taxon>Deinococci</taxon>
        <taxon>Thermales</taxon>
        <taxon>Thermaceae</taxon>
        <taxon>Thermus</taxon>
    </lineage>
</organism>
<evidence type="ECO:0000256" key="1">
    <source>
        <dbReference type="ARBA" id="ARBA00007317"/>
    </source>
</evidence>
<dbReference type="Proteomes" id="UP000053099">
    <property type="component" value="Unassembled WGS sequence"/>
</dbReference>
<dbReference type="Gene3D" id="4.10.320.10">
    <property type="entry name" value="E3-binding domain"/>
    <property type="match status" value="1"/>
</dbReference>
<feature type="compositionally biased region" description="Pro residues" evidence="2">
    <location>
        <begin position="204"/>
        <end position="220"/>
    </location>
</feature>
<feature type="domain" description="Peripheral subunit-binding (PSBD)" evidence="3">
    <location>
        <begin position="5"/>
        <end position="42"/>
    </location>
</feature>
<protein>
    <submittedName>
        <fullName evidence="4">Dihydrolipoamide acyltransferase</fullName>
    </submittedName>
</protein>